<proteinExistence type="predicted"/>
<gene>
    <name evidence="1" type="ORF">HNR12_004523</name>
</gene>
<reference evidence="1 2" key="1">
    <citation type="submission" date="2020-07" db="EMBL/GenBank/DDBJ databases">
        <title>Sequencing the genomes of 1000 actinobacteria strains.</title>
        <authorList>
            <person name="Klenk H.-P."/>
        </authorList>
    </citation>
    <scope>NUCLEOTIDE SEQUENCE [LARGE SCALE GENOMIC DNA]</scope>
    <source>
        <strain evidence="1 2">DSM 45927</strain>
    </source>
</reference>
<evidence type="ECO:0000313" key="2">
    <source>
        <dbReference type="Proteomes" id="UP000575985"/>
    </source>
</evidence>
<organism evidence="1 2">
    <name type="scientific">Streptomonospora nanhaiensis</name>
    <dbReference type="NCBI Taxonomy" id="1323731"/>
    <lineage>
        <taxon>Bacteria</taxon>
        <taxon>Bacillati</taxon>
        <taxon>Actinomycetota</taxon>
        <taxon>Actinomycetes</taxon>
        <taxon>Streptosporangiales</taxon>
        <taxon>Nocardiopsidaceae</taxon>
        <taxon>Streptomonospora</taxon>
    </lineage>
</organism>
<evidence type="ECO:0000313" key="1">
    <source>
        <dbReference type="EMBL" id="NYI98246.1"/>
    </source>
</evidence>
<accession>A0A853BU13</accession>
<dbReference type="AlphaFoldDB" id="A0A853BU13"/>
<keyword evidence="2" id="KW-1185">Reference proteome</keyword>
<dbReference type="EMBL" id="JACCFO010000001">
    <property type="protein sequence ID" value="NYI98246.1"/>
    <property type="molecule type" value="Genomic_DNA"/>
</dbReference>
<comment type="caution">
    <text evidence="1">The sequence shown here is derived from an EMBL/GenBank/DDBJ whole genome shotgun (WGS) entry which is preliminary data.</text>
</comment>
<protein>
    <submittedName>
        <fullName evidence="1">Uncharacterized protein</fullName>
    </submittedName>
</protein>
<dbReference type="Proteomes" id="UP000575985">
    <property type="component" value="Unassembled WGS sequence"/>
</dbReference>
<dbReference type="RefSeq" id="WP_246425151.1">
    <property type="nucleotide sequence ID" value="NZ_JACCFO010000001.1"/>
</dbReference>
<name>A0A853BU13_9ACTN</name>
<sequence length="53" mass="5823">MPRGITVWVRDGVFFWRDAEGRLMRWSGSDARGAAYRLLAELRGLEAGGAVAA</sequence>